<dbReference type="InterPro" id="IPR013094">
    <property type="entry name" value="AB_hydrolase_3"/>
</dbReference>
<gene>
    <name evidence="3" type="ORF">CSH63_03930</name>
</gene>
<dbReference type="KEGG" id="mtua:CSH63_03930"/>
<dbReference type="InterPro" id="IPR029058">
    <property type="entry name" value="AB_hydrolase_fold"/>
</dbReference>
<dbReference type="InterPro" id="IPR050300">
    <property type="entry name" value="GDXG_lipolytic_enzyme"/>
</dbReference>
<accession>A0A386WEY0</accession>
<dbReference type="SUPFAM" id="SSF53474">
    <property type="entry name" value="alpha/beta-Hydrolases"/>
    <property type="match status" value="1"/>
</dbReference>
<dbReference type="PANTHER" id="PTHR48081:SF8">
    <property type="entry name" value="ALPHA_BETA HYDROLASE FOLD-3 DOMAIN-CONTAINING PROTEIN-RELATED"/>
    <property type="match status" value="1"/>
</dbReference>
<dbReference type="EMBL" id="CP024087">
    <property type="protein sequence ID" value="AYF26633.1"/>
    <property type="molecule type" value="Genomic_DNA"/>
</dbReference>
<sequence>MNNVATTDRPPFGVRIMRALGKEPDWSSMSAEDLSALAQKVNRKRASRAARLITGSPDPDAIIEWQRVVLADRALQVRVYRSSLGRRTAGAKSTGPLPLVLHVHGGGFVGTAVQSDWANSHFAARLPAVVVSVDHRLLAPGTALSAAVDDGWDVLRYVIDHAAAWGIDPGRTAVVGESAGALICALAAIRAREAGLQLRGQVLVNPVVDLTPEGFDYPSVREHSDSPTLNLQQMQFFRTLAVPPGADPRALSPICADDLSGLAPAFVAVAPIDPVADHGRCFTERLRAAGTSASLTEYPGATHAFLSMPGVVPQAKAARAEILEYLREVLS</sequence>
<evidence type="ECO:0000313" key="4">
    <source>
        <dbReference type="Proteomes" id="UP000267804"/>
    </source>
</evidence>
<reference evidence="3 4" key="1">
    <citation type="submission" date="2017-10" db="EMBL/GenBank/DDBJ databases">
        <title>Integration of genomic and chemical information greatly accelerates assignment of the full stereostructure of myelolactone, a potent inhibitor of myeloma from a marine-derived Micromonospora.</title>
        <authorList>
            <person name="Kim M.C."/>
            <person name="Machado H."/>
            <person name="Jensen P.R."/>
            <person name="Fenical W."/>
        </authorList>
    </citation>
    <scope>NUCLEOTIDE SEQUENCE [LARGE SCALE GENOMIC DNA]</scope>
    <source>
        <strain evidence="3 4">CNY-010</strain>
    </source>
</reference>
<dbReference type="GO" id="GO:0016787">
    <property type="term" value="F:hydrolase activity"/>
    <property type="evidence" value="ECO:0007669"/>
    <property type="project" value="UniProtKB-KW"/>
</dbReference>
<evidence type="ECO:0000313" key="3">
    <source>
        <dbReference type="EMBL" id="AYF26633.1"/>
    </source>
</evidence>
<dbReference type="AlphaFoldDB" id="A0A386WEY0"/>
<keyword evidence="1 3" id="KW-0378">Hydrolase</keyword>
<dbReference type="Gene3D" id="3.40.50.1820">
    <property type="entry name" value="alpha/beta hydrolase"/>
    <property type="match status" value="1"/>
</dbReference>
<dbReference type="Proteomes" id="UP000267804">
    <property type="component" value="Chromosome"/>
</dbReference>
<protein>
    <submittedName>
        <fullName evidence="3">Alpha/beta hydrolase</fullName>
    </submittedName>
</protein>
<name>A0A386WEY0_9ACTN</name>
<evidence type="ECO:0000259" key="2">
    <source>
        <dbReference type="Pfam" id="PF07859"/>
    </source>
</evidence>
<proteinExistence type="predicted"/>
<dbReference type="PANTHER" id="PTHR48081">
    <property type="entry name" value="AB HYDROLASE SUPERFAMILY PROTEIN C4A8.06C"/>
    <property type="match status" value="1"/>
</dbReference>
<feature type="domain" description="Alpha/beta hydrolase fold-3" evidence="2">
    <location>
        <begin position="100"/>
        <end position="306"/>
    </location>
</feature>
<dbReference type="Pfam" id="PF07859">
    <property type="entry name" value="Abhydrolase_3"/>
    <property type="match status" value="1"/>
</dbReference>
<dbReference type="RefSeq" id="WP_120569069.1">
    <property type="nucleotide sequence ID" value="NZ_CP024087.1"/>
</dbReference>
<organism evidence="3 4">
    <name type="scientific">Micromonospora tulbaghiae</name>
    <dbReference type="NCBI Taxonomy" id="479978"/>
    <lineage>
        <taxon>Bacteria</taxon>
        <taxon>Bacillati</taxon>
        <taxon>Actinomycetota</taxon>
        <taxon>Actinomycetes</taxon>
        <taxon>Micromonosporales</taxon>
        <taxon>Micromonosporaceae</taxon>
        <taxon>Micromonospora</taxon>
    </lineage>
</organism>
<evidence type="ECO:0000256" key="1">
    <source>
        <dbReference type="ARBA" id="ARBA00022801"/>
    </source>
</evidence>